<dbReference type="InterPro" id="IPR001638">
    <property type="entry name" value="Solute-binding_3/MltF_N"/>
</dbReference>
<evidence type="ECO:0000313" key="5">
    <source>
        <dbReference type="Proteomes" id="UP000639606"/>
    </source>
</evidence>
<gene>
    <name evidence="4" type="ORF">GCM10010185_62160</name>
</gene>
<dbReference type="SUPFAM" id="SSF53850">
    <property type="entry name" value="Periplasmic binding protein-like II"/>
    <property type="match status" value="1"/>
</dbReference>
<dbReference type="Pfam" id="PF00497">
    <property type="entry name" value="SBP_bac_3"/>
    <property type="match status" value="1"/>
</dbReference>
<dbReference type="SMART" id="SM00062">
    <property type="entry name" value="PBPb"/>
    <property type="match status" value="1"/>
</dbReference>
<proteinExistence type="predicted"/>
<feature type="chain" id="PRO_5038358026" evidence="2">
    <location>
        <begin position="24"/>
        <end position="337"/>
    </location>
</feature>
<reference evidence="4" key="2">
    <citation type="submission" date="2020-09" db="EMBL/GenBank/DDBJ databases">
        <authorList>
            <person name="Sun Q."/>
            <person name="Ohkuma M."/>
        </authorList>
    </citation>
    <scope>NUCLEOTIDE SEQUENCE</scope>
    <source>
        <strain evidence="4">JCM 3313</strain>
    </source>
</reference>
<dbReference type="Proteomes" id="UP000639606">
    <property type="component" value="Unassembled WGS sequence"/>
</dbReference>
<keyword evidence="1 2" id="KW-0732">Signal</keyword>
<protein>
    <submittedName>
        <fullName evidence="4">Amino acid ABC transporter, substrate-binding protein</fullName>
    </submittedName>
</protein>
<dbReference type="AlphaFoldDB" id="A0A918EG79"/>
<accession>A0A918EG79</accession>
<evidence type="ECO:0000256" key="2">
    <source>
        <dbReference type="SAM" id="SignalP"/>
    </source>
</evidence>
<feature type="domain" description="Solute-binding protein family 3/N-terminal" evidence="3">
    <location>
        <begin position="80"/>
        <end position="319"/>
    </location>
</feature>
<dbReference type="PANTHER" id="PTHR35936:SF17">
    <property type="entry name" value="ARGININE-BINDING EXTRACELLULAR PROTEIN ARTP"/>
    <property type="match status" value="1"/>
</dbReference>
<name>A0A918EG79_9PSEU</name>
<dbReference type="RefSeq" id="WP_189226882.1">
    <property type="nucleotide sequence ID" value="NZ_BMRG01000019.1"/>
</dbReference>
<dbReference type="PANTHER" id="PTHR35936">
    <property type="entry name" value="MEMBRANE-BOUND LYTIC MUREIN TRANSGLYCOSYLASE F"/>
    <property type="match status" value="1"/>
</dbReference>
<dbReference type="EMBL" id="BMRG01000019">
    <property type="protein sequence ID" value="GGP79814.1"/>
    <property type="molecule type" value="Genomic_DNA"/>
</dbReference>
<feature type="signal peptide" evidence="2">
    <location>
        <begin position="1"/>
        <end position="23"/>
    </location>
</feature>
<dbReference type="CDD" id="cd01004">
    <property type="entry name" value="PBP2_MidA_like"/>
    <property type="match status" value="1"/>
</dbReference>
<sequence>MSSSPVPRAPVRALAVVATAALAASLAACGSGSQAAPVAGRTTVTVGALANGAAAEAKITVEVVEEIRAKLPKEIRDSGKLDVGIGALPAGSPPLQFVGTDHKTLTGSEPDLARLVAGVLGLEPEFHNATWENLFVGIDSGRTDVGFSNITDTEKRKEKYDFASYRRDDLAFETLQSNPWTFDGDHRALAGRRTSVGKGTNQEKILLEWQARLRAEGEDFTIQYYPDINAAQLALNSGQIDTYLGPSPGVLYQVEQSRNTPNPKKLAGTHSGAGQTLQGLIAATTKKDNGLVEPLADAINHLIAGGQYGQWLDAWHLGREAVAKSEVNPPGLPLDNT</sequence>
<reference evidence="4" key="1">
    <citation type="journal article" date="2014" name="Int. J. Syst. Evol. Microbiol.">
        <title>Complete genome sequence of Corynebacterium casei LMG S-19264T (=DSM 44701T), isolated from a smear-ripened cheese.</title>
        <authorList>
            <consortium name="US DOE Joint Genome Institute (JGI-PGF)"/>
            <person name="Walter F."/>
            <person name="Albersmeier A."/>
            <person name="Kalinowski J."/>
            <person name="Ruckert C."/>
        </authorList>
    </citation>
    <scope>NUCLEOTIDE SEQUENCE</scope>
    <source>
        <strain evidence="4">JCM 3313</strain>
    </source>
</reference>
<evidence type="ECO:0000313" key="4">
    <source>
        <dbReference type="EMBL" id="GGP79814.1"/>
    </source>
</evidence>
<dbReference type="Gene3D" id="3.40.190.10">
    <property type="entry name" value="Periplasmic binding protein-like II"/>
    <property type="match status" value="2"/>
</dbReference>
<comment type="caution">
    <text evidence="4">The sequence shown here is derived from an EMBL/GenBank/DDBJ whole genome shotgun (WGS) entry which is preliminary data.</text>
</comment>
<organism evidence="4 5">
    <name type="scientific">Saccharothrix coeruleofusca</name>
    <dbReference type="NCBI Taxonomy" id="33919"/>
    <lineage>
        <taxon>Bacteria</taxon>
        <taxon>Bacillati</taxon>
        <taxon>Actinomycetota</taxon>
        <taxon>Actinomycetes</taxon>
        <taxon>Pseudonocardiales</taxon>
        <taxon>Pseudonocardiaceae</taxon>
        <taxon>Saccharothrix</taxon>
    </lineage>
</organism>
<evidence type="ECO:0000256" key="1">
    <source>
        <dbReference type="ARBA" id="ARBA00022729"/>
    </source>
</evidence>
<keyword evidence="5" id="KW-1185">Reference proteome</keyword>
<evidence type="ECO:0000259" key="3">
    <source>
        <dbReference type="SMART" id="SM00062"/>
    </source>
</evidence>